<dbReference type="OrthoDB" id="1266883at2"/>
<evidence type="ECO:0000313" key="1">
    <source>
        <dbReference type="EMBL" id="OCA74011.1"/>
    </source>
</evidence>
<dbReference type="AlphaFoldDB" id="A0A1B8ZQY5"/>
<comment type="caution">
    <text evidence="1">The sequence shown here is derived from an EMBL/GenBank/DDBJ whole genome shotgun (WGS) entry which is preliminary data.</text>
</comment>
<sequence>MVFKFRYFFLCFALLNVFSCSSRKLVGSWEFIDIYDGEIRQTDTLKTRTGNSRYGAGILTFYQDKTFTSIGNSGTYQAENALLKMKYSDAEDTVSMKISHLSKDELLLFSITGSPKTWFYKKVKEK</sequence>
<dbReference type="Proteomes" id="UP000093432">
    <property type="component" value="Unassembled WGS sequence"/>
</dbReference>
<name>A0A1B8ZQY5_9FLAO</name>
<organism evidence="1 2">
    <name type="scientific">Chryseobacterium arthrosphaerae</name>
    <dbReference type="NCBI Taxonomy" id="651561"/>
    <lineage>
        <taxon>Bacteria</taxon>
        <taxon>Pseudomonadati</taxon>
        <taxon>Bacteroidota</taxon>
        <taxon>Flavobacteriia</taxon>
        <taxon>Flavobacteriales</taxon>
        <taxon>Weeksellaceae</taxon>
        <taxon>Chryseobacterium group</taxon>
        <taxon>Chryseobacterium</taxon>
    </lineage>
</organism>
<accession>A0A1B8ZQY5</accession>
<proteinExistence type="predicted"/>
<dbReference type="RefSeq" id="WP_065398005.1">
    <property type="nucleotide sequence ID" value="NZ_MAYG01000001.1"/>
</dbReference>
<reference evidence="2" key="1">
    <citation type="submission" date="2016-07" db="EMBL/GenBank/DDBJ databases">
        <authorList>
            <person name="Florea S."/>
            <person name="Webb J.S."/>
            <person name="Jaromczyk J."/>
            <person name="Schardl C.L."/>
        </authorList>
    </citation>
    <scope>NUCLEOTIDE SEQUENCE [LARGE SCALE GENOMIC DNA]</scope>
    <source>
        <strain evidence="2">CC-VM-7</strain>
    </source>
</reference>
<dbReference type="EMBL" id="MAYG01000001">
    <property type="protein sequence ID" value="OCA74011.1"/>
    <property type="molecule type" value="Genomic_DNA"/>
</dbReference>
<evidence type="ECO:0000313" key="2">
    <source>
        <dbReference type="Proteomes" id="UP000093432"/>
    </source>
</evidence>
<protein>
    <recommendedName>
        <fullName evidence="3">Lipocalin-like domain-containing protein</fullName>
    </recommendedName>
</protein>
<evidence type="ECO:0008006" key="3">
    <source>
        <dbReference type="Google" id="ProtNLM"/>
    </source>
</evidence>
<dbReference type="STRING" id="651561.BBI00_06530"/>
<gene>
    <name evidence="1" type="ORF">BBI00_06530</name>
</gene>